<comment type="caution">
    <text evidence="1">The sequence shown here is derived from an EMBL/GenBank/DDBJ whole genome shotgun (WGS) entry which is preliminary data.</text>
</comment>
<sequence length="194" mass="21776">MWAPCIGDNHSGGPNALIAQNVLNPHRDGASDVRHVGRRLSVDYLRRNYEAGSINKSSSAVVVRDLSPLRDDGDCDVTQPLVALGLFDNEVDVIKLDDDLGRQAEIQIAFIPDESFTYISLQVNEQEIVKAVFECLSFAKDSNFDRADFGRIRRYHVWIFRLAKDWLRFSAIHDGIPSSLHVARDVALPPRSCE</sequence>
<dbReference type="AlphaFoldDB" id="A0A9W7D1W4"/>
<dbReference type="Proteomes" id="UP001165121">
    <property type="component" value="Unassembled WGS sequence"/>
</dbReference>
<keyword evidence="2" id="KW-1185">Reference proteome</keyword>
<dbReference type="EMBL" id="BSXT01002639">
    <property type="protein sequence ID" value="GMF49985.1"/>
    <property type="molecule type" value="Genomic_DNA"/>
</dbReference>
<proteinExistence type="predicted"/>
<gene>
    <name evidence="1" type="ORF">Pfra01_001982700</name>
</gene>
<evidence type="ECO:0000313" key="1">
    <source>
        <dbReference type="EMBL" id="GMF49985.1"/>
    </source>
</evidence>
<evidence type="ECO:0000313" key="2">
    <source>
        <dbReference type="Proteomes" id="UP001165121"/>
    </source>
</evidence>
<accession>A0A9W7D1W4</accession>
<organism evidence="1 2">
    <name type="scientific">Phytophthora fragariaefolia</name>
    <dbReference type="NCBI Taxonomy" id="1490495"/>
    <lineage>
        <taxon>Eukaryota</taxon>
        <taxon>Sar</taxon>
        <taxon>Stramenopiles</taxon>
        <taxon>Oomycota</taxon>
        <taxon>Peronosporomycetes</taxon>
        <taxon>Peronosporales</taxon>
        <taxon>Peronosporaceae</taxon>
        <taxon>Phytophthora</taxon>
    </lineage>
</organism>
<name>A0A9W7D1W4_9STRA</name>
<reference evidence="1" key="1">
    <citation type="submission" date="2023-04" db="EMBL/GenBank/DDBJ databases">
        <title>Phytophthora fragariaefolia NBRC 109709.</title>
        <authorList>
            <person name="Ichikawa N."/>
            <person name="Sato H."/>
            <person name="Tonouchi N."/>
        </authorList>
    </citation>
    <scope>NUCLEOTIDE SEQUENCE</scope>
    <source>
        <strain evidence="1">NBRC 109709</strain>
    </source>
</reference>
<protein>
    <submittedName>
        <fullName evidence="1">Unnamed protein product</fullName>
    </submittedName>
</protein>